<evidence type="ECO:0008006" key="5">
    <source>
        <dbReference type="Google" id="ProtNLM"/>
    </source>
</evidence>
<dbReference type="PANTHER" id="PTHR42918">
    <property type="entry name" value="LYSYL-TRNA SYNTHETASE"/>
    <property type="match status" value="1"/>
</dbReference>
<evidence type="ECO:0000256" key="1">
    <source>
        <dbReference type="ARBA" id="ARBA00022741"/>
    </source>
</evidence>
<gene>
    <name evidence="3" type="ORF">PHACADRAFT_201775</name>
</gene>
<dbReference type="InterPro" id="IPR045864">
    <property type="entry name" value="aa-tRNA-synth_II/BPL/LPL"/>
</dbReference>
<keyword evidence="4" id="KW-1185">Reference proteome</keyword>
<dbReference type="KEGG" id="pco:PHACADRAFT_201775"/>
<feature type="compositionally biased region" description="Basic and acidic residues" evidence="2">
    <location>
        <begin position="186"/>
        <end position="197"/>
    </location>
</feature>
<dbReference type="PANTHER" id="PTHR42918:SF9">
    <property type="entry name" value="LYSINE--TRNA LIGASE"/>
    <property type="match status" value="1"/>
</dbReference>
<dbReference type="GO" id="GO:0006430">
    <property type="term" value="P:lysyl-tRNA aminoacylation"/>
    <property type="evidence" value="ECO:0007669"/>
    <property type="project" value="TreeGrafter"/>
</dbReference>
<dbReference type="SUPFAM" id="SSF55681">
    <property type="entry name" value="Class II aaRS and biotin synthetases"/>
    <property type="match status" value="1"/>
</dbReference>
<evidence type="ECO:0000313" key="3">
    <source>
        <dbReference type="EMBL" id="EKM49331.1"/>
    </source>
</evidence>
<dbReference type="GO" id="GO:0004824">
    <property type="term" value="F:lysine-tRNA ligase activity"/>
    <property type="evidence" value="ECO:0007669"/>
    <property type="project" value="TreeGrafter"/>
</dbReference>
<dbReference type="RefSeq" id="XP_007402117.1">
    <property type="nucleotide sequence ID" value="XM_007402055.1"/>
</dbReference>
<dbReference type="InParanoid" id="K5UIK4"/>
<sequence>MSPDLYPHKFEASIPLPHHIEKHGPKGSFKLGEKSAKASLNALRDLSATFVYLHGEDEKVQTWRARIPRYRKLYPDLVFTRIRGSASSFNARHHIVNYVRRFFDNLSFPEVEMPMISGRTTTKRFTTISTLAINRVFRSKGVDLTHDPELSICEFQMVYADCDITGSLAEGIATKDLTGGKTMPKFHPESRGSEKAFELSFRQPWARSRQ</sequence>
<proteinExistence type="predicted"/>
<feature type="region of interest" description="Disordered" evidence="2">
    <location>
        <begin position="179"/>
        <end position="210"/>
    </location>
</feature>
<keyword evidence="1" id="KW-0547">Nucleotide-binding</keyword>
<dbReference type="STRING" id="650164.K5UIK4"/>
<dbReference type="Proteomes" id="UP000008370">
    <property type="component" value="Unassembled WGS sequence"/>
</dbReference>
<accession>K5UIK4</accession>
<dbReference type="GO" id="GO:0005829">
    <property type="term" value="C:cytosol"/>
    <property type="evidence" value="ECO:0007669"/>
    <property type="project" value="TreeGrafter"/>
</dbReference>
<protein>
    <recommendedName>
        <fullName evidence="5">Aminoacyl-transfer RNA synthetases class-II family profile domain-containing protein</fullName>
    </recommendedName>
</protein>
<organism evidence="3 4">
    <name type="scientific">Phanerochaete carnosa (strain HHB-10118-sp)</name>
    <name type="common">White-rot fungus</name>
    <name type="synonym">Peniophora carnosa</name>
    <dbReference type="NCBI Taxonomy" id="650164"/>
    <lineage>
        <taxon>Eukaryota</taxon>
        <taxon>Fungi</taxon>
        <taxon>Dikarya</taxon>
        <taxon>Basidiomycota</taxon>
        <taxon>Agaricomycotina</taxon>
        <taxon>Agaricomycetes</taxon>
        <taxon>Polyporales</taxon>
        <taxon>Phanerochaetaceae</taxon>
        <taxon>Phanerochaete</taxon>
    </lineage>
</organism>
<dbReference type="EMBL" id="JH930484">
    <property type="protein sequence ID" value="EKM49331.1"/>
    <property type="molecule type" value="Genomic_DNA"/>
</dbReference>
<dbReference type="GeneID" id="18911698"/>
<evidence type="ECO:0000256" key="2">
    <source>
        <dbReference type="SAM" id="MobiDB-lite"/>
    </source>
</evidence>
<name>K5UIK4_PHACS</name>
<dbReference type="GO" id="GO:0000049">
    <property type="term" value="F:tRNA binding"/>
    <property type="evidence" value="ECO:0007669"/>
    <property type="project" value="TreeGrafter"/>
</dbReference>
<reference evidence="3 4" key="1">
    <citation type="journal article" date="2012" name="BMC Genomics">
        <title>Comparative genomics of the white-rot fungi, Phanerochaete carnosa and P. chrysosporium, to elucidate the genetic basis of the distinct wood types they colonize.</title>
        <authorList>
            <person name="Suzuki H."/>
            <person name="MacDonald J."/>
            <person name="Syed K."/>
            <person name="Salamov A."/>
            <person name="Hori C."/>
            <person name="Aerts A."/>
            <person name="Henrissat B."/>
            <person name="Wiebenga A."/>
            <person name="vanKuyk P.A."/>
            <person name="Barry K."/>
            <person name="Lindquist E."/>
            <person name="LaButti K."/>
            <person name="Lapidus A."/>
            <person name="Lucas S."/>
            <person name="Coutinho P."/>
            <person name="Gong Y."/>
            <person name="Samejima M."/>
            <person name="Mahadevan R."/>
            <person name="Abou-Zaid M."/>
            <person name="de Vries R.P."/>
            <person name="Igarashi K."/>
            <person name="Yadav J.S."/>
            <person name="Grigoriev I.V."/>
            <person name="Master E.R."/>
        </authorList>
    </citation>
    <scope>NUCLEOTIDE SEQUENCE [LARGE SCALE GENOMIC DNA]</scope>
    <source>
        <strain evidence="3 4">HHB-10118-sp</strain>
    </source>
</reference>
<dbReference type="AlphaFoldDB" id="K5UIK4"/>
<evidence type="ECO:0000313" key="4">
    <source>
        <dbReference type="Proteomes" id="UP000008370"/>
    </source>
</evidence>
<dbReference type="HOGENOM" id="CLU_1310510_0_0_1"/>
<dbReference type="OrthoDB" id="21243at2759"/>
<dbReference type="Gene3D" id="3.30.930.10">
    <property type="entry name" value="Bira Bifunctional Protein, Domain 2"/>
    <property type="match status" value="1"/>
</dbReference>